<evidence type="ECO:0000256" key="5">
    <source>
        <dbReference type="ARBA" id="ARBA00022840"/>
    </source>
</evidence>
<evidence type="ECO:0000256" key="11">
    <source>
        <dbReference type="ARBA" id="ARBA00048988"/>
    </source>
</evidence>
<dbReference type="GO" id="GO:0005524">
    <property type="term" value="F:ATP binding"/>
    <property type="evidence" value="ECO:0007669"/>
    <property type="project" value="UniProtKB-UniRule"/>
</dbReference>
<keyword evidence="7" id="KW-0413">Isomerase</keyword>
<dbReference type="Gene3D" id="3.40.50.300">
    <property type="entry name" value="P-loop containing nucleotide triphosphate hydrolases"/>
    <property type="match status" value="2"/>
</dbReference>
<evidence type="ECO:0000256" key="12">
    <source>
        <dbReference type="PROSITE-ProRule" id="PRU00560"/>
    </source>
</evidence>
<comment type="similarity">
    <text evidence="1">Belongs to the helicase family. UvrD subfamily.</text>
</comment>
<protein>
    <recommendedName>
        <fullName evidence="9">DNA 3'-5' helicase</fullName>
        <ecNumber evidence="9">5.6.2.4</ecNumber>
    </recommendedName>
    <alternativeName>
        <fullName evidence="10">DNA 3'-5' helicase II</fullName>
    </alternativeName>
</protein>
<name>E6XKB9_SHEP2</name>
<evidence type="ECO:0000313" key="15">
    <source>
        <dbReference type="EMBL" id="ADV53238.1"/>
    </source>
</evidence>
<dbReference type="PROSITE" id="PS51198">
    <property type="entry name" value="UVRD_HELICASE_ATP_BIND"/>
    <property type="match status" value="1"/>
</dbReference>
<keyword evidence="4 12" id="KW-0347">Helicase</keyword>
<dbReference type="GO" id="GO:0016887">
    <property type="term" value="F:ATP hydrolysis activity"/>
    <property type="evidence" value="ECO:0007669"/>
    <property type="project" value="RHEA"/>
</dbReference>
<feature type="binding site" evidence="12">
    <location>
        <begin position="504"/>
        <end position="511"/>
    </location>
    <ligand>
        <name>ATP</name>
        <dbReference type="ChEBI" id="CHEBI:30616"/>
    </ligand>
</feature>
<dbReference type="InterPro" id="IPR013986">
    <property type="entry name" value="DExx_box_DNA_helicase_dom_sf"/>
</dbReference>
<evidence type="ECO:0000256" key="9">
    <source>
        <dbReference type="ARBA" id="ARBA00034808"/>
    </source>
</evidence>
<dbReference type="OrthoDB" id="6264499at2"/>
<evidence type="ECO:0000256" key="8">
    <source>
        <dbReference type="ARBA" id="ARBA00034617"/>
    </source>
</evidence>
<comment type="catalytic activity">
    <reaction evidence="8">
        <text>Couples ATP hydrolysis with the unwinding of duplex DNA by translocating in the 3'-5' direction.</text>
        <dbReference type="EC" id="5.6.2.4"/>
    </reaction>
</comment>
<dbReference type="Pfam" id="PF00580">
    <property type="entry name" value="UvrD-helicase"/>
    <property type="match status" value="1"/>
</dbReference>
<keyword evidence="6" id="KW-0238">DNA-binding</keyword>
<comment type="catalytic activity">
    <reaction evidence="11">
        <text>ATP + H2O = ADP + phosphate + H(+)</text>
        <dbReference type="Rhea" id="RHEA:13065"/>
        <dbReference type="ChEBI" id="CHEBI:15377"/>
        <dbReference type="ChEBI" id="CHEBI:15378"/>
        <dbReference type="ChEBI" id="CHEBI:30616"/>
        <dbReference type="ChEBI" id="CHEBI:43474"/>
        <dbReference type="ChEBI" id="CHEBI:456216"/>
        <dbReference type="EC" id="5.6.2.4"/>
    </reaction>
</comment>
<sequence>MSSSKLSKSNSKATTSNSNENTVFSNIVPSKIFDVSRNAKYPLVQPELNRKIAKLTNPVSLNYTTNIAKIMSVLRDREIVEYQHSLMKAAIDDISEDTVDIDYIRIGLKLTQNDIDKLLDGESGLVKVRTKDRQKRLTVNEMPNVGNKNNGFKTGDKKPYFTIGFRMFADNDKYRYINIYIAEPYHDRNEGRVLEYNCFIEFIPTRLSLPLISFMLYQIQSVLEIRRYQQLFDNALLLELHTGYIMYGVSQLFGFMLTKNNKVKVGQVYPLEKDMAAETTYVGSYASDHLIGYDKVLKENKMFIEDAVLGWDRVAKGLSGINDWFPNQVCSYRLESRRRFEKEPVKLADISTVKSLLEDVRLIRPQRLFDLNDTELKALVYDKNINRCRTIYARLQEVKDERIESRKKTLYLNFRFNRKKLKKAVSAQAELLLIAISNPIKKLTEAEENYTEAEENYTETNENYSAAVDATAEVLEKIIDDICSKSHKIPTIIKAEERAIYVEGCPGSGKTTLVVGRVDHLLTQGTKASEICVLAFTNEAAKAFNNVLAKSFTKRSNDLKLYSKDMFVGTFSSWCNKLLKFDDDQDILSAQASLNAIERLIPSKSMLAKQYLCDDIARRCQNIFNHMANFDEPIVERSINKVAPDLVDYVDEISELLNAYNKYKEGRYRDFNDLLVQLRECLKNDDFCEWVLTQTKHLIIDEIQDTNIIQWDIIKKLYDHGIHFFCVGDPAQSMYGFRGAKHEYLDKFTKTFKNRKRFQLAKNRRSTKPLVQLANKIRYIINPKYSISVSVKEPESTARPRLKSCDKLEDAIKWMVKDITGLQSSGTQLILCRYNKQVEAVEKALKKADVKHGDGKAIQVLTYHNGKGLEAEHCYVLDPQFSKCKLSSYKEELCNAYVALTRAKETLTILACNCGSSVYGKDDETGKQSGRSIFLDLPEKFLEFVD</sequence>
<reference evidence="15 16" key="1">
    <citation type="submission" date="2011-01" db="EMBL/GenBank/DDBJ databases">
        <title>Complete sequence of Shewanella putrefaciens 200.</title>
        <authorList>
            <consortium name="US DOE Joint Genome Institute"/>
            <person name="Lucas S."/>
            <person name="Copeland A."/>
            <person name="Lapidus A."/>
            <person name="Cheng J.-F."/>
            <person name="Bruce D."/>
            <person name="Goodwin L."/>
            <person name="Pitluck S."/>
            <person name="Munk A.C."/>
            <person name="Detter J.C."/>
            <person name="Han C."/>
            <person name="Tapia R."/>
            <person name="Land M."/>
            <person name="Hauser L."/>
            <person name="Chang Y.-J."/>
            <person name="Jeffries C."/>
            <person name="Kyrpides N."/>
            <person name="Ivanova N."/>
            <person name="Mikhailova N."/>
            <person name="Kolker E."/>
            <person name="Lawrence C."/>
            <person name="McCue L.A."/>
            <person name="DiChristina T."/>
            <person name="Nealson K."/>
            <person name="Fredrickson J.K."/>
            <person name="Woyke T."/>
        </authorList>
    </citation>
    <scope>NUCLEOTIDE SEQUENCE [LARGE SCALE GENOMIC DNA]</scope>
    <source>
        <strain evidence="15 16">200</strain>
    </source>
</reference>
<dbReference type="InterPro" id="IPR014016">
    <property type="entry name" value="UvrD-like_ATP-bd"/>
</dbReference>
<evidence type="ECO:0000256" key="4">
    <source>
        <dbReference type="ARBA" id="ARBA00022806"/>
    </source>
</evidence>
<dbReference type="InterPro" id="IPR027417">
    <property type="entry name" value="P-loop_NTPase"/>
</dbReference>
<dbReference type="CDD" id="cd17932">
    <property type="entry name" value="DEXQc_UvrD"/>
    <property type="match status" value="1"/>
</dbReference>
<keyword evidence="5 12" id="KW-0067">ATP-binding</keyword>
<organism evidence="15 16">
    <name type="scientific">Shewanella putrefaciens (strain 200)</name>
    <dbReference type="NCBI Taxonomy" id="399804"/>
    <lineage>
        <taxon>Bacteria</taxon>
        <taxon>Pseudomonadati</taxon>
        <taxon>Pseudomonadota</taxon>
        <taxon>Gammaproteobacteria</taxon>
        <taxon>Alteromonadales</taxon>
        <taxon>Shewanellaceae</taxon>
        <taxon>Shewanella</taxon>
    </lineage>
</organism>
<dbReference type="EC" id="5.6.2.4" evidence="9"/>
<dbReference type="HOGENOM" id="CLU_320013_0_0_6"/>
<evidence type="ECO:0000313" key="16">
    <source>
        <dbReference type="Proteomes" id="UP000008209"/>
    </source>
</evidence>
<evidence type="ECO:0000259" key="14">
    <source>
        <dbReference type="PROSITE" id="PS51198"/>
    </source>
</evidence>
<dbReference type="GO" id="GO:0000725">
    <property type="term" value="P:recombinational repair"/>
    <property type="evidence" value="ECO:0007669"/>
    <property type="project" value="TreeGrafter"/>
</dbReference>
<keyword evidence="3 12" id="KW-0378">Hydrolase</keyword>
<dbReference type="Pfam" id="PF13361">
    <property type="entry name" value="UvrD_C"/>
    <property type="match status" value="1"/>
</dbReference>
<evidence type="ECO:0000256" key="10">
    <source>
        <dbReference type="ARBA" id="ARBA00034923"/>
    </source>
</evidence>
<keyword evidence="2 12" id="KW-0547">Nucleotide-binding</keyword>
<dbReference type="PANTHER" id="PTHR11070">
    <property type="entry name" value="UVRD / RECB / PCRA DNA HELICASE FAMILY MEMBER"/>
    <property type="match status" value="1"/>
</dbReference>
<dbReference type="EMBL" id="CP002457">
    <property type="protein sequence ID" value="ADV53238.1"/>
    <property type="molecule type" value="Genomic_DNA"/>
</dbReference>
<proteinExistence type="inferred from homology"/>
<dbReference type="GO" id="GO:0003677">
    <property type="term" value="F:DNA binding"/>
    <property type="evidence" value="ECO:0007669"/>
    <property type="project" value="UniProtKB-KW"/>
</dbReference>
<dbReference type="AlphaFoldDB" id="E6XKB9"/>
<dbReference type="InterPro" id="IPR014017">
    <property type="entry name" value="DNA_helicase_UvrD-like_C"/>
</dbReference>
<dbReference type="GO" id="GO:0043138">
    <property type="term" value="F:3'-5' DNA helicase activity"/>
    <property type="evidence" value="ECO:0007669"/>
    <property type="project" value="UniProtKB-EC"/>
</dbReference>
<dbReference type="GO" id="GO:0005829">
    <property type="term" value="C:cytosol"/>
    <property type="evidence" value="ECO:0007669"/>
    <property type="project" value="TreeGrafter"/>
</dbReference>
<gene>
    <name evidence="15" type="ordered locus">Sput200_0759</name>
</gene>
<evidence type="ECO:0000256" key="2">
    <source>
        <dbReference type="ARBA" id="ARBA00022741"/>
    </source>
</evidence>
<dbReference type="Proteomes" id="UP000008209">
    <property type="component" value="Chromosome"/>
</dbReference>
<dbReference type="Gene3D" id="1.10.10.160">
    <property type="match status" value="1"/>
</dbReference>
<dbReference type="InterPro" id="IPR000212">
    <property type="entry name" value="DNA_helicase_UvrD/REP"/>
</dbReference>
<evidence type="ECO:0000256" key="1">
    <source>
        <dbReference type="ARBA" id="ARBA00009922"/>
    </source>
</evidence>
<evidence type="ECO:0000256" key="3">
    <source>
        <dbReference type="ARBA" id="ARBA00022801"/>
    </source>
</evidence>
<feature type="domain" description="UvrD-like helicase ATP-binding" evidence="14">
    <location>
        <begin position="483"/>
        <end position="767"/>
    </location>
</feature>
<feature type="region of interest" description="Disordered" evidence="13">
    <location>
        <begin position="1"/>
        <end position="20"/>
    </location>
</feature>
<evidence type="ECO:0000256" key="7">
    <source>
        <dbReference type="ARBA" id="ARBA00023235"/>
    </source>
</evidence>
<evidence type="ECO:0000256" key="6">
    <source>
        <dbReference type="ARBA" id="ARBA00023125"/>
    </source>
</evidence>
<dbReference type="PANTHER" id="PTHR11070:SF2">
    <property type="entry name" value="ATP-DEPENDENT DNA HELICASE SRS2"/>
    <property type="match status" value="1"/>
</dbReference>
<evidence type="ECO:0000256" key="13">
    <source>
        <dbReference type="SAM" id="MobiDB-lite"/>
    </source>
</evidence>
<dbReference type="PATRIC" id="fig|399804.5.peg.773"/>
<dbReference type="KEGG" id="shp:Sput200_0759"/>
<accession>E6XKB9</accession>
<dbReference type="SUPFAM" id="SSF52540">
    <property type="entry name" value="P-loop containing nucleoside triphosphate hydrolases"/>
    <property type="match status" value="1"/>
</dbReference>